<organism evidence="2">
    <name type="scientific">Fagus sylvatica</name>
    <name type="common">Beechnut</name>
    <dbReference type="NCBI Taxonomy" id="28930"/>
    <lineage>
        <taxon>Eukaryota</taxon>
        <taxon>Viridiplantae</taxon>
        <taxon>Streptophyta</taxon>
        <taxon>Embryophyta</taxon>
        <taxon>Tracheophyta</taxon>
        <taxon>Spermatophyta</taxon>
        <taxon>Magnoliopsida</taxon>
        <taxon>eudicotyledons</taxon>
        <taxon>Gunneridae</taxon>
        <taxon>Pentapetalae</taxon>
        <taxon>rosids</taxon>
        <taxon>fabids</taxon>
        <taxon>Fagales</taxon>
        <taxon>Fagaceae</taxon>
        <taxon>Fagus</taxon>
    </lineage>
</organism>
<keyword evidence="1" id="KW-1133">Transmembrane helix</keyword>
<name>A0A2N9F6Z2_FAGSY</name>
<keyword evidence="1" id="KW-0472">Membrane</keyword>
<reference evidence="2" key="1">
    <citation type="submission" date="2018-02" db="EMBL/GenBank/DDBJ databases">
        <authorList>
            <person name="Cohen D.B."/>
            <person name="Kent A.D."/>
        </authorList>
    </citation>
    <scope>NUCLEOTIDE SEQUENCE</scope>
</reference>
<evidence type="ECO:0000313" key="2">
    <source>
        <dbReference type="EMBL" id="SPC82908.1"/>
    </source>
</evidence>
<sequence length="41" mass="4347">MPCHCSIAPPSRIAPPPLVSGISLFFSFLSFSLTVTHCDLG</sequence>
<keyword evidence="1" id="KW-0812">Transmembrane</keyword>
<gene>
    <name evidence="2" type="ORF">FSB_LOCUS10790</name>
</gene>
<proteinExistence type="predicted"/>
<feature type="transmembrane region" description="Helical" evidence="1">
    <location>
        <begin position="18"/>
        <end position="38"/>
    </location>
</feature>
<dbReference type="AlphaFoldDB" id="A0A2N9F6Z2"/>
<evidence type="ECO:0000256" key="1">
    <source>
        <dbReference type="SAM" id="Phobius"/>
    </source>
</evidence>
<accession>A0A2N9F6Z2</accession>
<dbReference type="EMBL" id="OIVN01000608">
    <property type="protein sequence ID" value="SPC82908.1"/>
    <property type="molecule type" value="Genomic_DNA"/>
</dbReference>
<protein>
    <submittedName>
        <fullName evidence="2">Uncharacterized protein</fullName>
    </submittedName>
</protein>